<sequence length="1616" mass="162381">MGPVIAGDEAELLSTVLRGLASPGSRDGVPADIRELPVRRLRPGFGAHVALARVAALALLLLSCGSSGPLATPWARVGPGSFLRAGQPAQLADEVSAAVAALRVLVVASTGSLLLINGLVALQSSALFRRHCCLCNTVVTVICAAGHLLITCLNLLGRPPAPAATSSCVWAKAAIGSAACVPWTDPTVSGLWAALCLHSALAVNLVGNADSAGPFSAQLLAALAMAAAAGGTAGTGPGGGLLAQLAGVQGSGAGASGLAWAVGLAPHLLVTALAAALWLWCCRQGRYVVSCGRFLAVHLPPEYGTDAVLLLPLWPDSPLGSTHRTGAAHHGGASVPGFDPGSSAGCESGADVVPVLLAAPPKRRQLGGAHTLMRAVGSIQLAGLEVAGPTSARLWGPRRLSTQAVLAQAATRLAAIDLQHRARQAAAAPALVLPLRQLLPPQRQQPGPATAAPLRPQQPHPPRDISATWPHERFLLRCAPQFSLRRSVSCSRLERTAYGRMRAEQEQRAVDEQAHASQAGATASPTASEVPTTTGIRRSLGKAPSSAARALAQPISGPGSHAAGVLSGAAALVSATTLVVQGAGLPAAARAAFLSSGGATSEMAPSASMPSRALHGSNDPVVQLLGRGMPSASTRSGRGSADRLPSGIVLSGGVPSGPGGAASSVTPSFPTTSGAASDGPDAEAVASMVALLRMWNPNANASATATAAVHAPVVEAAAISFGPAERSNLSLDTLFAQATPTTSASPPPPGSTASGSVLMVSPFHTPHVALEPLSPRSPSPQPEVISRAARVALDHLQQAGPQHAQHAAWPAPHQQAQRAQAALAQARAPSAPPANQAQAQAHSQPLPQASAPGVHSLHEQHGEGQRGHASVPLQQVHQGAFMTSADVLLHRSSYAVHRGGRTGGPGHADRFQGYPGSHEPAPVGPAVSGRGRYAVSHHEGAAPLGPDNASPGSCYAASGSHLGPPSPQSLRSLSSGMESSRQGQSHSTDPLHKLQQQSFGYAPWELLATAPSLGILCTPPGSVTGHLSALQHMGLSPYGQAQAQPDPQGWSVMQRLGAQQPGTGTVAAVLGPAGNLRPRGSAEAPQLQAQPGPPQPQTQAQTQAQASGHAQGAARAFLTHQAGPGPRAPHRTGVRNEDLFETIGSYTSGGASRPGASAMSSYMDALEAQGSSLDPLVELELASVDEADVISGRVAIVFRSPGAPSGHSPQSLQWPSPGGAAPAPPPRPRHVRPHPQAPHGSAHGSSTTQGSTGSMAPYGSVSSPYGTYGRAAHTLASSGSVSSSRLSPTNLVPPNASSLPSGGSTASAITARSTTLAAAVAAQIPTLPLLIPPVWSSSASSAQFVSTALWDDSSGAAGSETPWLSMPAGGDVWMDAGLGADECHVGTLGAPLGAGGGMESPSLGPVGGRSYGRYALRADPSSPSLGATQPGWLQPADRALSVAGVEDLPPRATDTSANGNQAGPAQPTTTESGRPPTPRTGGLASSTPNSAPQVSVKEPSPVRPWTARGSWPLGLVSSSSAGASGGARAGRSRPYPRPTGGEASGTASSSTASSAVRDGAAALVSAAVTVFGDTLAVPGVECFSAEHDAPPVDPGARSWQGFWVEASAEGSGEQQR</sequence>
<feature type="region of interest" description="Disordered" evidence="1">
    <location>
        <begin position="798"/>
        <end position="869"/>
    </location>
</feature>
<feature type="region of interest" description="Disordered" evidence="1">
    <location>
        <begin position="440"/>
        <end position="466"/>
    </location>
</feature>
<feature type="transmembrane region" description="Helical" evidence="2">
    <location>
        <begin position="219"/>
        <end position="246"/>
    </location>
</feature>
<feature type="transmembrane region" description="Helical" evidence="2">
    <location>
        <begin position="50"/>
        <end position="75"/>
    </location>
</feature>
<feature type="compositionally biased region" description="Polar residues" evidence="1">
    <location>
        <begin position="1453"/>
        <end position="1472"/>
    </location>
</feature>
<comment type="caution">
    <text evidence="3">The sequence shown here is derived from an EMBL/GenBank/DDBJ whole genome shotgun (WGS) entry which is preliminary data.</text>
</comment>
<feature type="compositionally biased region" description="Basic and acidic residues" evidence="1">
    <location>
        <begin position="503"/>
        <end position="514"/>
    </location>
</feature>
<feature type="compositionally biased region" description="Low complexity" evidence="1">
    <location>
        <begin position="440"/>
        <end position="449"/>
    </location>
</feature>
<proteinExistence type="predicted"/>
<feature type="region of interest" description="Disordered" evidence="1">
    <location>
        <begin position="1448"/>
        <end position="1551"/>
    </location>
</feature>
<keyword evidence="2" id="KW-0472">Membrane</keyword>
<feature type="transmembrane region" description="Helical" evidence="2">
    <location>
        <begin position="95"/>
        <end position="122"/>
    </location>
</feature>
<feature type="compositionally biased region" description="Low complexity" evidence="1">
    <location>
        <begin position="1539"/>
        <end position="1551"/>
    </location>
</feature>
<keyword evidence="2" id="KW-1133">Transmembrane helix</keyword>
<feature type="compositionally biased region" description="Basic and acidic residues" evidence="1">
    <location>
        <begin position="856"/>
        <end position="866"/>
    </location>
</feature>
<reference evidence="3" key="1">
    <citation type="journal article" date="2020" name="bioRxiv">
        <title>Comparative genomics of Chlamydomonas.</title>
        <authorList>
            <person name="Craig R.J."/>
            <person name="Hasan A.R."/>
            <person name="Ness R.W."/>
            <person name="Keightley P.D."/>
        </authorList>
    </citation>
    <scope>NUCLEOTIDE SEQUENCE</scope>
    <source>
        <strain evidence="3">CCAP 11/70</strain>
    </source>
</reference>
<keyword evidence="2" id="KW-0812">Transmembrane</keyword>
<feature type="compositionally biased region" description="Low complexity" evidence="1">
    <location>
        <begin position="968"/>
        <end position="983"/>
    </location>
</feature>
<feature type="transmembrane region" description="Helical" evidence="2">
    <location>
        <begin position="134"/>
        <end position="156"/>
    </location>
</feature>
<feature type="region of interest" description="Disordered" evidence="1">
    <location>
        <begin position="1072"/>
        <end position="1113"/>
    </location>
</feature>
<gene>
    <name evidence="3" type="ORF">HYH03_006861</name>
</gene>
<protein>
    <submittedName>
        <fullName evidence="3">Uncharacterized protein</fullName>
    </submittedName>
</protein>
<feature type="compositionally biased region" description="Polar residues" evidence="1">
    <location>
        <begin position="1483"/>
        <end position="1493"/>
    </location>
</feature>
<feature type="compositionally biased region" description="Polar residues" evidence="1">
    <location>
        <begin position="515"/>
        <end position="536"/>
    </location>
</feature>
<evidence type="ECO:0000313" key="3">
    <source>
        <dbReference type="EMBL" id="KAG2494926.1"/>
    </source>
</evidence>
<feature type="compositionally biased region" description="Polar residues" evidence="1">
    <location>
        <begin position="1288"/>
        <end position="1300"/>
    </location>
</feature>
<evidence type="ECO:0000256" key="1">
    <source>
        <dbReference type="SAM" id="MobiDB-lite"/>
    </source>
</evidence>
<feature type="region of interest" description="Disordered" evidence="1">
    <location>
        <begin position="503"/>
        <end position="559"/>
    </location>
</feature>
<feature type="region of interest" description="Disordered" evidence="1">
    <location>
        <begin position="1279"/>
        <end position="1306"/>
    </location>
</feature>
<feature type="transmembrane region" description="Helical" evidence="2">
    <location>
        <begin position="258"/>
        <end position="280"/>
    </location>
</feature>
<evidence type="ECO:0000313" key="4">
    <source>
        <dbReference type="Proteomes" id="UP000612055"/>
    </source>
</evidence>
<feature type="compositionally biased region" description="Low complexity" evidence="1">
    <location>
        <begin position="1097"/>
        <end position="1113"/>
    </location>
</feature>
<keyword evidence="4" id="KW-1185">Reference proteome</keyword>
<accession>A0A835Y2U8</accession>
<evidence type="ECO:0000256" key="2">
    <source>
        <dbReference type="SAM" id="Phobius"/>
    </source>
</evidence>
<feature type="region of interest" description="Disordered" evidence="1">
    <location>
        <begin position="1591"/>
        <end position="1616"/>
    </location>
</feature>
<name>A0A835Y2U8_9CHLO</name>
<feature type="region of interest" description="Disordered" evidence="1">
    <location>
        <begin position="896"/>
        <end position="990"/>
    </location>
</feature>
<feature type="compositionally biased region" description="Low complexity" evidence="1">
    <location>
        <begin position="1237"/>
        <end position="1254"/>
    </location>
</feature>
<feature type="region of interest" description="Disordered" evidence="1">
    <location>
        <begin position="1201"/>
        <end position="1258"/>
    </location>
</feature>
<organism evidence="3 4">
    <name type="scientific">Edaphochlamys debaryana</name>
    <dbReference type="NCBI Taxonomy" id="47281"/>
    <lineage>
        <taxon>Eukaryota</taxon>
        <taxon>Viridiplantae</taxon>
        <taxon>Chlorophyta</taxon>
        <taxon>core chlorophytes</taxon>
        <taxon>Chlorophyceae</taxon>
        <taxon>CS clade</taxon>
        <taxon>Chlamydomonadales</taxon>
        <taxon>Chlamydomonadales incertae sedis</taxon>
        <taxon>Edaphochlamys</taxon>
    </lineage>
</organism>
<dbReference type="EMBL" id="JAEHOE010000027">
    <property type="protein sequence ID" value="KAG2494926.1"/>
    <property type="molecule type" value="Genomic_DNA"/>
</dbReference>
<feature type="compositionally biased region" description="Low complexity" evidence="1">
    <location>
        <begin position="798"/>
        <end position="845"/>
    </location>
</feature>
<feature type="region of interest" description="Disordered" evidence="1">
    <location>
        <begin position="649"/>
        <end position="680"/>
    </location>
</feature>
<feature type="region of interest" description="Disordered" evidence="1">
    <location>
        <begin position="739"/>
        <end position="758"/>
    </location>
</feature>
<dbReference type="Proteomes" id="UP000612055">
    <property type="component" value="Unassembled WGS sequence"/>
</dbReference>